<evidence type="ECO:0000256" key="5">
    <source>
        <dbReference type="ARBA" id="ARBA00023136"/>
    </source>
</evidence>
<feature type="transmembrane region" description="Helical" evidence="6">
    <location>
        <begin position="47"/>
        <end position="63"/>
    </location>
</feature>
<proteinExistence type="predicted"/>
<evidence type="ECO:0000256" key="4">
    <source>
        <dbReference type="ARBA" id="ARBA00022989"/>
    </source>
</evidence>
<feature type="transmembrane region" description="Helical" evidence="6">
    <location>
        <begin position="154"/>
        <end position="172"/>
    </location>
</feature>
<dbReference type="Pfam" id="PF07690">
    <property type="entry name" value="MFS_1"/>
    <property type="match status" value="1"/>
</dbReference>
<feature type="transmembrane region" description="Helical" evidence="6">
    <location>
        <begin position="184"/>
        <end position="205"/>
    </location>
</feature>
<dbReference type="SUPFAM" id="SSF103473">
    <property type="entry name" value="MFS general substrate transporter"/>
    <property type="match status" value="1"/>
</dbReference>
<feature type="transmembrane region" description="Helical" evidence="6">
    <location>
        <begin position="330"/>
        <end position="349"/>
    </location>
</feature>
<sequence>MAEIMREIPQDDLKLSEKESTKSIHGFNPALAEPNPELDRRIRWKRDLVLIPIMGVLFMILFLDRTNIANARALGIGKPNGLEMSLNMPPNGYNTALWIFYIPFVVFEVPANLLLTRNFVRPGILLGGQMFLLGIISMCQGLTASFGGLLACRFLMGIFEVALPAGATYMMSTYYTKREAAVRFAWFFNFALAGPFFSGLLAYAIAGLEGAGGLFGWRWIFIIEGLMTSVLAVVVIFACPNFPQDAQEWFLKPHERERLVYALQVSRGAEVRGSAIDNVPLWKVLIDWRIHLFTMCFFCCDITAASISAFSPTILTELGWTANVAQLMTMPVWASGIVAAFLFTWLASFLNKRTPFVLFCIGLQLGGWIIMKVYVANVGVRYFALFLMSMGTFPQMPTLMGWLSANLRGHKYLAVGMAWMIGFGNCANFIAANVFITTERPRYPTGFSVGLGFTALGFVLTVLACAMCIRHNKQYEKRRASMTDAERERDDEIHFRLVY</sequence>
<comment type="subcellular location">
    <subcellularLocation>
        <location evidence="1">Membrane</location>
        <topology evidence="1">Multi-pass membrane protein</topology>
    </subcellularLocation>
</comment>
<dbReference type="PANTHER" id="PTHR43791">
    <property type="entry name" value="PERMEASE-RELATED"/>
    <property type="match status" value="1"/>
</dbReference>
<feature type="transmembrane region" description="Helical" evidence="6">
    <location>
        <begin position="448"/>
        <end position="469"/>
    </location>
</feature>
<feature type="transmembrane region" description="Helical" evidence="6">
    <location>
        <begin position="124"/>
        <end position="148"/>
    </location>
</feature>
<feature type="transmembrane region" description="Helical" evidence="6">
    <location>
        <begin position="382"/>
        <end position="405"/>
    </location>
</feature>
<dbReference type="InParanoid" id="A0A136JG05"/>
<dbReference type="Gene3D" id="1.20.1250.20">
    <property type="entry name" value="MFS general substrate transporter like domains"/>
    <property type="match status" value="2"/>
</dbReference>
<organism evidence="7 8">
    <name type="scientific">Microdochium bolleyi</name>
    <dbReference type="NCBI Taxonomy" id="196109"/>
    <lineage>
        <taxon>Eukaryota</taxon>
        <taxon>Fungi</taxon>
        <taxon>Dikarya</taxon>
        <taxon>Ascomycota</taxon>
        <taxon>Pezizomycotina</taxon>
        <taxon>Sordariomycetes</taxon>
        <taxon>Xylariomycetidae</taxon>
        <taxon>Xylariales</taxon>
        <taxon>Microdochiaceae</taxon>
        <taxon>Microdochium</taxon>
    </lineage>
</organism>
<evidence type="ECO:0000313" key="7">
    <source>
        <dbReference type="EMBL" id="KXJ96080.1"/>
    </source>
</evidence>
<dbReference type="AlphaFoldDB" id="A0A136JG05"/>
<keyword evidence="4 6" id="KW-1133">Transmembrane helix</keyword>
<feature type="transmembrane region" description="Helical" evidence="6">
    <location>
        <begin position="217"/>
        <end position="239"/>
    </location>
</feature>
<evidence type="ECO:0000313" key="8">
    <source>
        <dbReference type="Proteomes" id="UP000070501"/>
    </source>
</evidence>
<name>A0A136JG05_9PEZI</name>
<feature type="transmembrane region" description="Helical" evidence="6">
    <location>
        <begin position="412"/>
        <end position="436"/>
    </location>
</feature>
<dbReference type="InterPro" id="IPR036259">
    <property type="entry name" value="MFS_trans_sf"/>
</dbReference>
<evidence type="ECO:0000256" key="2">
    <source>
        <dbReference type="ARBA" id="ARBA00022448"/>
    </source>
</evidence>
<evidence type="ECO:0000256" key="6">
    <source>
        <dbReference type="SAM" id="Phobius"/>
    </source>
</evidence>
<dbReference type="InterPro" id="IPR011701">
    <property type="entry name" value="MFS"/>
</dbReference>
<keyword evidence="2" id="KW-0813">Transport</keyword>
<feature type="transmembrane region" description="Helical" evidence="6">
    <location>
        <begin position="356"/>
        <end position="376"/>
    </location>
</feature>
<gene>
    <name evidence="7" type="ORF">Micbo1qcDRAFT_144418</name>
</gene>
<feature type="transmembrane region" description="Helical" evidence="6">
    <location>
        <begin position="95"/>
        <end position="115"/>
    </location>
</feature>
<dbReference type="OrthoDB" id="310895at2759"/>
<feature type="transmembrane region" description="Helical" evidence="6">
    <location>
        <begin position="290"/>
        <end position="310"/>
    </location>
</feature>
<protein>
    <submittedName>
        <fullName evidence="7">Major facilitator superfamily domain-containing protein</fullName>
    </submittedName>
</protein>
<dbReference type="EMBL" id="KQ964246">
    <property type="protein sequence ID" value="KXJ96080.1"/>
    <property type="molecule type" value="Genomic_DNA"/>
</dbReference>
<reference evidence="8" key="1">
    <citation type="submission" date="2016-02" db="EMBL/GenBank/DDBJ databases">
        <title>Draft genome sequence of Microdochium bolleyi, a fungal endophyte of beachgrass.</title>
        <authorList>
            <consortium name="DOE Joint Genome Institute"/>
            <person name="David A.S."/>
            <person name="May G."/>
            <person name="Haridas S."/>
            <person name="Lim J."/>
            <person name="Wang M."/>
            <person name="Labutti K."/>
            <person name="Lipzen A."/>
            <person name="Barry K."/>
            <person name="Grigoriev I.V."/>
        </authorList>
    </citation>
    <scope>NUCLEOTIDE SEQUENCE [LARGE SCALE GENOMIC DNA]</scope>
    <source>
        <strain evidence="8">J235TASD1</strain>
    </source>
</reference>
<dbReference type="FunFam" id="1.20.1250.20:FF:000013">
    <property type="entry name" value="MFS general substrate transporter"/>
    <property type="match status" value="1"/>
</dbReference>
<evidence type="ECO:0000256" key="1">
    <source>
        <dbReference type="ARBA" id="ARBA00004141"/>
    </source>
</evidence>
<dbReference type="PANTHER" id="PTHR43791:SF54">
    <property type="entry name" value="MAJOR FACILITATOR SUPERFAMILY (MFS) PROFILE DOMAIN-CONTAINING PROTEIN-RELATED"/>
    <property type="match status" value="1"/>
</dbReference>
<dbReference type="GO" id="GO:0022857">
    <property type="term" value="F:transmembrane transporter activity"/>
    <property type="evidence" value="ECO:0007669"/>
    <property type="project" value="InterPro"/>
</dbReference>
<keyword evidence="5 6" id="KW-0472">Membrane</keyword>
<dbReference type="GO" id="GO:0016020">
    <property type="term" value="C:membrane"/>
    <property type="evidence" value="ECO:0007669"/>
    <property type="project" value="UniProtKB-SubCell"/>
</dbReference>
<evidence type="ECO:0000256" key="3">
    <source>
        <dbReference type="ARBA" id="ARBA00022692"/>
    </source>
</evidence>
<keyword evidence="8" id="KW-1185">Reference proteome</keyword>
<keyword evidence="3 6" id="KW-0812">Transmembrane</keyword>
<dbReference type="Proteomes" id="UP000070501">
    <property type="component" value="Unassembled WGS sequence"/>
</dbReference>
<accession>A0A136JG05</accession>